<organism evidence="1 2">
    <name type="scientific">Hydnum rufescens UP504</name>
    <dbReference type="NCBI Taxonomy" id="1448309"/>
    <lineage>
        <taxon>Eukaryota</taxon>
        <taxon>Fungi</taxon>
        <taxon>Dikarya</taxon>
        <taxon>Basidiomycota</taxon>
        <taxon>Agaricomycotina</taxon>
        <taxon>Agaricomycetes</taxon>
        <taxon>Cantharellales</taxon>
        <taxon>Hydnaceae</taxon>
        <taxon>Hydnum</taxon>
    </lineage>
</organism>
<dbReference type="Proteomes" id="UP000886523">
    <property type="component" value="Unassembled WGS sequence"/>
</dbReference>
<sequence>MKQEYKNLFCGLGDDKIAKKKESLLKALHKKRGNWDFDQAEKGQCGAIIARNAEILKKKALHLHTFSSIALMAFLINEDLGDGHMMAQNCTITGLPELMQALNPLGGYSQVTY</sequence>
<gene>
    <name evidence="1" type="ORF">BS47DRAFT_1365962</name>
</gene>
<evidence type="ECO:0000313" key="1">
    <source>
        <dbReference type="EMBL" id="KAF9508421.1"/>
    </source>
</evidence>
<keyword evidence="2" id="KW-1185">Reference proteome</keyword>
<name>A0A9P6AMG6_9AGAM</name>
<evidence type="ECO:0000313" key="2">
    <source>
        <dbReference type="Proteomes" id="UP000886523"/>
    </source>
</evidence>
<protein>
    <submittedName>
        <fullName evidence="1">Uncharacterized protein</fullName>
    </submittedName>
</protein>
<accession>A0A9P6AMG6</accession>
<dbReference type="AlphaFoldDB" id="A0A9P6AMG6"/>
<comment type="caution">
    <text evidence="1">The sequence shown here is derived from an EMBL/GenBank/DDBJ whole genome shotgun (WGS) entry which is preliminary data.</text>
</comment>
<dbReference type="EMBL" id="MU129059">
    <property type="protein sequence ID" value="KAF9508421.1"/>
    <property type="molecule type" value="Genomic_DNA"/>
</dbReference>
<proteinExistence type="predicted"/>
<reference evidence="1" key="1">
    <citation type="journal article" date="2020" name="Nat. Commun.">
        <title>Large-scale genome sequencing of mycorrhizal fungi provides insights into the early evolution of symbiotic traits.</title>
        <authorList>
            <person name="Miyauchi S."/>
            <person name="Kiss E."/>
            <person name="Kuo A."/>
            <person name="Drula E."/>
            <person name="Kohler A."/>
            <person name="Sanchez-Garcia M."/>
            <person name="Morin E."/>
            <person name="Andreopoulos B."/>
            <person name="Barry K.W."/>
            <person name="Bonito G."/>
            <person name="Buee M."/>
            <person name="Carver A."/>
            <person name="Chen C."/>
            <person name="Cichocki N."/>
            <person name="Clum A."/>
            <person name="Culley D."/>
            <person name="Crous P.W."/>
            <person name="Fauchery L."/>
            <person name="Girlanda M."/>
            <person name="Hayes R.D."/>
            <person name="Keri Z."/>
            <person name="LaButti K."/>
            <person name="Lipzen A."/>
            <person name="Lombard V."/>
            <person name="Magnuson J."/>
            <person name="Maillard F."/>
            <person name="Murat C."/>
            <person name="Nolan M."/>
            <person name="Ohm R.A."/>
            <person name="Pangilinan J."/>
            <person name="Pereira M.F."/>
            <person name="Perotto S."/>
            <person name="Peter M."/>
            <person name="Pfister S."/>
            <person name="Riley R."/>
            <person name="Sitrit Y."/>
            <person name="Stielow J.B."/>
            <person name="Szollosi G."/>
            <person name="Zifcakova L."/>
            <person name="Stursova M."/>
            <person name="Spatafora J.W."/>
            <person name="Tedersoo L."/>
            <person name="Vaario L.M."/>
            <person name="Yamada A."/>
            <person name="Yan M."/>
            <person name="Wang P."/>
            <person name="Xu J."/>
            <person name="Bruns T."/>
            <person name="Baldrian P."/>
            <person name="Vilgalys R."/>
            <person name="Dunand C."/>
            <person name="Henrissat B."/>
            <person name="Grigoriev I.V."/>
            <person name="Hibbett D."/>
            <person name="Nagy L.G."/>
            <person name="Martin F.M."/>
        </authorList>
    </citation>
    <scope>NUCLEOTIDE SEQUENCE</scope>
    <source>
        <strain evidence="1">UP504</strain>
    </source>
</reference>